<dbReference type="EMBL" id="DS999641">
    <property type="protein sequence ID" value="EFE71969.2"/>
    <property type="molecule type" value="Genomic_DNA"/>
</dbReference>
<evidence type="ECO:0000313" key="1">
    <source>
        <dbReference type="EMBL" id="EFE71969.2"/>
    </source>
</evidence>
<reference evidence="2" key="1">
    <citation type="submission" date="2008-12" db="EMBL/GenBank/DDBJ databases">
        <title>Annotation of Streptomyces ghanaensis ATCC 14672.</title>
        <authorList>
            <consortium name="The Broad Institute Genome Sequencing Platform"/>
            <consortium name="Broad Institute Microbial Sequencing Center"/>
            <person name="Fischbach M."/>
            <person name="Ward D."/>
            <person name="Young S."/>
            <person name="Kodira C.D."/>
            <person name="Zeng Q."/>
            <person name="Koehrsen M."/>
            <person name="Godfrey P."/>
            <person name="Alvarado L."/>
            <person name="Berlin A.M."/>
            <person name="Borenstein D."/>
            <person name="Chen Z."/>
            <person name="Engels R."/>
            <person name="Freedman E."/>
            <person name="Gellesch M."/>
            <person name="Goldberg J."/>
            <person name="Griggs A."/>
            <person name="Gujja S."/>
            <person name="Heiman D.I."/>
            <person name="Hepburn T.A."/>
            <person name="Howarth C."/>
            <person name="Jen D."/>
            <person name="Larson L."/>
            <person name="Lewis B."/>
            <person name="Mehta T."/>
            <person name="Park D."/>
            <person name="Pearson M."/>
            <person name="Roberts A."/>
            <person name="Saif S."/>
            <person name="Shea T.D."/>
            <person name="Shenoy N."/>
            <person name="Sisk P."/>
            <person name="Stolte C."/>
            <person name="Sykes S.N."/>
            <person name="Walk T."/>
            <person name="White J."/>
            <person name="Yandava C."/>
            <person name="Straight P."/>
            <person name="Clardy J."/>
            <person name="Hung D."/>
            <person name="Kolter R."/>
            <person name="Mekalanos J."/>
            <person name="Walker S."/>
            <person name="Walsh C.T."/>
            <person name="Wieland B.L.C."/>
            <person name="Ilzarbe M."/>
            <person name="Galagan J."/>
            <person name="Nusbaum C."/>
            <person name="Birren B."/>
        </authorList>
    </citation>
    <scope>NUCLEOTIDE SEQUENCE [LARGE SCALE GENOMIC DNA]</scope>
    <source>
        <strain evidence="2">ATCC 14672 / DSM 40746 / JCM 4963 / KCTC 9882 / NRRL B-12104 / FH 1290</strain>
    </source>
</reference>
<dbReference type="eggNOG" id="ENOG5033UQR">
    <property type="taxonomic scope" value="Bacteria"/>
</dbReference>
<sequence>MLADGTVYAWTEPPLGETYYPGEDDPDHNPICDCPAVPRAFCMSCAACAACRPCVCPPWEHLTFGNPPDPLSRWRSVSVTPVSRPSKKCHAALHMGAFVRFRARWKAATTGGIVIDTRARLGCTAPIGSTDEDRVRHLTVALPPQHAARLFDAQEAGAGDRRLQEITAEALREVYFQDGGRRAGSLEEVRFTDIEHLEFDL</sequence>
<protein>
    <submittedName>
        <fullName evidence="1">Uncharacterized protein</fullName>
    </submittedName>
</protein>
<organism evidence="1 2">
    <name type="scientific">Streptomyces viridosporus (strain ATCC 14672 / DSM 40746 / JCM 4963 / KCTC 9882 / NRRL B-12104 / FH 1290)</name>
    <name type="common">Streptomyces ghanaensis</name>
    <dbReference type="NCBI Taxonomy" id="566461"/>
    <lineage>
        <taxon>Bacteria</taxon>
        <taxon>Bacillati</taxon>
        <taxon>Actinomycetota</taxon>
        <taxon>Actinomycetes</taxon>
        <taxon>Kitasatosporales</taxon>
        <taxon>Streptomycetaceae</taxon>
        <taxon>Streptomyces</taxon>
    </lineage>
</organism>
<dbReference type="InterPro" id="IPR058118">
    <property type="entry name" value="Tpg"/>
</dbReference>
<dbReference type="NCBIfam" id="NF047541">
    <property type="entry name" value="telomere_Tpg"/>
    <property type="match status" value="1"/>
</dbReference>
<dbReference type="Proteomes" id="UP000003824">
    <property type="component" value="Unassembled WGS sequence"/>
</dbReference>
<proteinExistence type="predicted"/>
<evidence type="ECO:0000313" key="2">
    <source>
        <dbReference type="Proteomes" id="UP000003824"/>
    </source>
</evidence>
<gene>
    <name evidence="1" type="ORF">SSFG_07205</name>
</gene>
<dbReference type="AlphaFoldDB" id="D6A8I6"/>
<name>D6A8I6_STRV1</name>
<accession>D6A8I6</accession>